<comment type="catalytic activity">
    <reaction evidence="1">
        <text>ATP + protein L-histidine = ADP + protein N-phospho-L-histidine.</text>
        <dbReference type="EC" id="2.7.13.3"/>
    </reaction>
</comment>
<feature type="domain" description="Histidine kinase" evidence="9">
    <location>
        <begin position="283"/>
        <end position="499"/>
    </location>
</feature>
<dbReference type="InterPro" id="IPR000700">
    <property type="entry name" value="PAS-assoc_C"/>
</dbReference>
<evidence type="ECO:0000256" key="8">
    <source>
        <dbReference type="ARBA" id="ARBA00023012"/>
    </source>
</evidence>
<evidence type="ECO:0000256" key="1">
    <source>
        <dbReference type="ARBA" id="ARBA00000085"/>
    </source>
</evidence>
<dbReference type="OrthoDB" id="9805967at2"/>
<dbReference type="PANTHER" id="PTHR43065:SF10">
    <property type="entry name" value="PEROXIDE STRESS-ACTIVATED HISTIDINE KINASE MAK3"/>
    <property type="match status" value="1"/>
</dbReference>
<name>A0A5R8XXP8_9BACT</name>
<dbReference type="InterPro" id="IPR003661">
    <property type="entry name" value="HisK_dim/P_dom"/>
</dbReference>
<dbReference type="InterPro" id="IPR036890">
    <property type="entry name" value="HATPase_C_sf"/>
</dbReference>
<dbReference type="InterPro" id="IPR000014">
    <property type="entry name" value="PAS"/>
</dbReference>
<dbReference type="EMBL" id="VANU01000007">
    <property type="protein sequence ID" value="TLP35766.1"/>
    <property type="molecule type" value="Genomic_DNA"/>
</dbReference>
<dbReference type="Gene3D" id="3.30.565.10">
    <property type="entry name" value="Histidine kinase-like ATPase, C-terminal domain"/>
    <property type="match status" value="1"/>
</dbReference>
<evidence type="ECO:0000256" key="5">
    <source>
        <dbReference type="ARBA" id="ARBA00022741"/>
    </source>
</evidence>
<dbReference type="PANTHER" id="PTHR43065">
    <property type="entry name" value="SENSOR HISTIDINE KINASE"/>
    <property type="match status" value="1"/>
</dbReference>
<dbReference type="InterPro" id="IPR036097">
    <property type="entry name" value="HisK_dim/P_sf"/>
</dbReference>
<dbReference type="SMART" id="SM00387">
    <property type="entry name" value="HATPase_c"/>
    <property type="match status" value="1"/>
</dbReference>
<dbReference type="SMART" id="SM00086">
    <property type="entry name" value="PAC"/>
    <property type="match status" value="1"/>
</dbReference>
<keyword evidence="6" id="KW-0418">Kinase</keyword>
<dbReference type="SUPFAM" id="SSF55785">
    <property type="entry name" value="PYP-like sensor domain (PAS domain)"/>
    <property type="match status" value="1"/>
</dbReference>
<dbReference type="NCBIfam" id="TIGR00229">
    <property type="entry name" value="sensory_box"/>
    <property type="match status" value="1"/>
</dbReference>
<gene>
    <name evidence="12" type="ORF">FDK22_14005</name>
</gene>
<dbReference type="InterPro" id="IPR004358">
    <property type="entry name" value="Sig_transdc_His_kin-like_C"/>
</dbReference>
<evidence type="ECO:0000256" key="4">
    <source>
        <dbReference type="ARBA" id="ARBA00022679"/>
    </source>
</evidence>
<dbReference type="InterPro" id="IPR005467">
    <property type="entry name" value="His_kinase_dom"/>
</dbReference>
<evidence type="ECO:0000259" key="11">
    <source>
        <dbReference type="PROSITE" id="PS50113"/>
    </source>
</evidence>
<comment type="caution">
    <text evidence="12">The sequence shown here is derived from an EMBL/GenBank/DDBJ whole genome shotgun (WGS) entry which is preliminary data.</text>
</comment>
<dbReference type="InterPro" id="IPR001610">
    <property type="entry name" value="PAC"/>
</dbReference>
<keyword evidence="4" id="KW-0808">Transferase</keyword>
<dbReference type="Pfam" id="PF00512">
    <property type="entry name" value="HisKA"/>
    <property type="match status" value="1"/>
</dbReference>
<feature type="domain" description="PAC" evidence="11">
    <location>
        <begin position="215"/>
        <end position="267"/>
    </location>
</feature>
<evidence type="ECO:0000256" key="7">
    <source>
        <dbReference type="ARBA" id="ARBA00022840"/>
    </source>
</evidence>
<dbReference type="EC" id="2.7.13.3" evidence="2"/>
<dbReference type="RefSeq" id="WP_138153612.1">
    <property type="nucleotide sequence ID" value="NZ_CBDDKQ010000004.1"/>
</dbReference>
<dbReference type="Gene3D" id="1.10.287.130">
    <property type="match status" value="1"/>
</dbReference>
<evidence type="ECO:0000259" key="10">
    <source>
        <dbReference type="PROSITE" id="PS50112"/>
    </source>
</evidence>
<dbReference type="InterPro" id="IPR003594">
    <property type="entry name" value="HATPase_dom"/>
</dbReference>
<dbReference type="Pfam" id="PF02518">
    <property type="entry name" value="HATPase_c"/>
    <property type="match status" value="1"/>
</dbReference>
<evidence type="ECO:0000259" key="9">
    <source>
        <dbReference type="PROSITE" id="PS50109"/>
    </source>
</evidence>
<organism evidence="12 13">
    <name type="scientific">Arcobacter arenosus</name>
    <dbReference type="NCBI Taxonomy" id="2576037"/>
    <lineage>
        <taxon>Bacteria</taxon>
        <taxon>Pseudomonadati</taxon>
        <taxon>Campylobacterota</taxon>
        <taxon>Epsilonproteobacteria</taxon>
        <taxon>Campylobacterales</taxon>
        <taxon>Arcobacteraceae</taxon>
        <taxon>Arcobacter</taxon>
    </lineage>
</organism>
<evidence type="ECO:0000313" key="12">
    <source>
        <dbReference type="EMBL" id="TLP35766.1"/>
    </source>
</evidence>
<evidence type="ECO:0000256" key="6">
    <source>
        <dbReference type="ARBA" id="ARBA00022777"/>
    </source>
</evidence>
<protein>
    <recommendedName>
        <fullName evidence="2">histidine kinase</fullName>
        <ecNumber evidence="2">2.7.13.3</ecNumber>
    </recommendedName>
</protein>
<dbReference type="CDD" id="cd00130">
    <property type="entry name" value="PAS"/>
    <property type="match status" value="1"/>
</dbReference>
<feature type="domain" description="PAS" evidence="10">
    <location>
        <begin position="160"/>
        <end position="187"/>
    </location>
</feature>
<dbReference type="Proteomes" id="UP000308901">
    <property type="component" value="Unassembled WGS sequence"/>
</dbReference>
<dbReference type="PROSITE" id="PS50112">
    <property type="entry name" value="PAS"/>
    <property type="match status" value="1"/>
</dbReference>
<dbReference type="SUPFAM" id="SSF55874">
    <property type="entry name" value="ATPase domain of HSP90 chaperone/DNA topoisomerase II/histidine kinase"/>
    <property type="match status" value="1"/>
</dbReference>
<dbReference type="PROSITE" id="PS50109">
    <property type="entry name" value="HIS_KIN"/>
    <property type="match status" value="1"/>
</dbReference>
<dbReference type="GO" id="GO:0000155">
    <property type="term" value="F:phosphorelay sensor kinase activity"/>
    <property type="evidence" value="ECO:0007669"/>
    <property type="project" value="InterPro"/>
</dbReference>
<dbReference type="GO" id="GO:0005524">
    <property type="term" value="F:ATP binding"/>
    <property type="evidence" value="ECO:0007669"/>
    <property type="project" value="UniProtKB-KW"/>
</dbReference>
<accession>A0A5R8XXP8</accession>
<dbReference type="Pfam" id="PF08447">
    <property type="entry name" value="PAS_3"/>
    <property type="match status" value="1"/>
</dbReference>
<keyword evidence="13" id="KW-1185">Reference proteome</keyword>
<evidence type="ECO:0000256" key="2">
    <source>
        <dbReference type="ARBA" id="ARBA00012438"/>
    </source>
</evidence>
<dbReference type="PRINTS" id="PR00344">
    <property type="entry name" value="BCTRLSENSOR"/>
</dbReference>
<dbReference type="Gene3D" id="3.30.450.20">
    <property type="entry name" value="PAS domain"/>
    <property type="match status" value="1"/>
</dbReference>
<keyword evidence="8" id="KW-0902">Two-component regulatory system</keyword>
<evidence type="ECO:0000313" key="13">
    <source>
        <dbReference type="Proteomes" id="UP000308901"/>
    </source>
</evidence>
<keyword evidence="5" id="KW-0547">Nucleotide-binding</keyword>
<proteinExistence type="predicted"/>
<dbReference type="InterPro" id="IPR035965">
    <property type="entry name" value="PAS-like_dom_sf"/>
</dbReference>
<dbReference type="CDD" id="cd00082">
    <property type="entry name" value="HisKA"/>
    <property type="match status" value="1"/>
</dbReference>
<dbReference type="PROSITE" id="PS50113">
    <property type="entry name" value="PAC"/>
    <property type="match status" value="1"/>
</dbReference>
<dbReference type="SUPFAM" id="SSF47384">
    <property type="entry name" value="Homodimeric domain of signal transducing histidine kinase"/>
    <property type="match status" value="1"/>
</dbReference>
<evidence type="ECO:0000256" key="3">
    <source>
        <dbReference type="ARBA" id="ARBA00022553"/>
    </source>
</evidence>
<dbReference type="InterPro" id="IPR013655">
    <property type="entry name" value="PAS_fold_3"/>
</dbReference>
<reference evidence="12 13" key="1">
    <citation type="submission" date="2019-05" db="EMBL/GenBank/DDBJ databases">
        <title>Arcobacter sp. nov., isolated from sea sediment.</title>
        <authorList>
            <person name="Kim W."/>
        </authorList>
    </citation>
    <scope>NUCLEOTIDE SEQUENCE [LARGE SCALE GENOMIC DNA]</scope>
    <source>
        <strain evidence="12 13">CAU 1517</strain>
    </source>
</reference>
<keyword evidence="3" id="KW-0597">Phosphoprotein</keyword>
<dbReference type="AlphaFoldDB" id="A0A5R8XXP8"/>
<sequence>MNLVYSKKYVTAFETNTIKIIRYWIGNVDVLSLLKKYNIDIAFFIKEFALDVISYYLGIFKNINKIGDCPSIDKLIEYLKKEGITSSELFILCNNFRNSLEKVSFELKIADQQLLEELNYVYTKNFTSILDKYNNSFSRIQRKLDKTSDIIDRYVITSRVSAKGKILYASEAFSNISGFSKEELVGKYNNILKHIDMPKKFFNEFYNLIKKKSSFSGEIKCLKKNGSFYWVDVLISPHYDTNNEFMYFDLLSHNITSRKKLQQQKKMLVEQSKLAVMGEMISMIAHQWRQPLQAVSIMSQKILINKSLEGEVSEEFLEETINNINTQLDYMSKTIDDFRDFFLPNKVKEKTSIEFVINKALEFVSYLIKNDSIDINIEKGTDTNIELFINEIVQVIINIIKNARDVLSERNIENKQIKIRYFQEENFLVIEIEDNAGGISDKVIEKIFDPYFSTKDNKNGTGLGLYMSKTIIEKHSDGILDVQNTKNGAMFIIKLPINNT</sequence>
<keyword evidence="7" id="KW-0067">ATP-binding</keyword>